<comment type="subcellular location">
    <subcellularLocation>
        <location evidence="1 9">Cytoplasm</location>
    </subcellularLocation>
</comment>
<dbReference type="PROSITE" id="PS01011">
    <property type="entry name" value="FOLYLPOLYGLU_SYNT_1"/>
    <property type="match status" value="1"/>
</dbReference>
<dbReference type="InterPro" id="IPR005762">
    <property type="entry name" value="MurD"/>
</dbReference>
<accession>A0A1F7JG52</accession>
<keyword evidence="6 9" id="KW-0547">Nucleotide-binding</keyword>
<dbReference type="GO" id="GO:0008764">
    <property type="term" value="F:UDP-N-acetylmuramoylalanine-D-glutamate ligase activity"/>
    <property type="evidence" value="ECO:0007669"/>
    <property type="project" value="UniProtKB-UniRule"/>
</dbReference>
<feature type="domain" description="Mur ligase central" evidence="10">
    <location>
        <begin position="91"/>
        <end position="223"/>
    </location>
</feature>
<dbReference type="InterPro" id="IPR013221">
    <property type="entry name" value="Mur_ligase_cen"/>
</dbReference>
<keyword evidence="3 9" id="KW-0963">Cytoplasm</keyword>
<dbReference type="SUPFAM" id="SSF53623">
    <property type="entry name" value="MurD-like peptide ligases, catalytic domain"/>
    <property type="match status" value="1"/>
</dbReference>
<organism evidence="11 12">
    <name type="scientific">Candidatus Roizmanbacteria bacterium RIFCSPLOWO2_02_FULL_36_11</name>
    <dbReference type="NCBI Taxonomy" id="1802071"/>
    <lineage>
        <taxon>Bacteria</taxon>
        <taxon>Candidatus Roizmaniibacteriota</taxon>
    </lineage>
</organism>
<dbReference type="Gene3D" id="3.90.190.20">
    <property type="entry name" value="Mur ligase, C-terminal domain"/>
    <property type="match status" value="1"/>
</dbReference>
<protein>
    <recommendedName>
        <fullName evidence="9">UDP-N-acetylmuramoylalanine--D-glutamate ligase</fullName>
        <ecNumber evidence="9">6.3.2.9</ecNumber>
    </recommendedName>
    <alternativeName>
        <fullName evidence="9">D-glutamic acid-adding enzyme</fullName>
    </alternativeName>
    <alternativeName>
        <fullName evidence="9">UDP-N-acetylmuramoyl-L-alanyl-D-glutamate synthetase</fullName>
    </alternativeName>
</protein>
<keyword evidence="9" id="KW-0961">Cell wall biogenesis/degradation</keyword>
<dbReference type="EMBL" id="MGAV01000014">
    <property type="protein sequence ID" value="OGK54598.1"/>
    <property type="molecule type" value="Genomic_DNA"/>
</dbReference>
<dbReference type="GO" id="GO:0004326">
    <property type="term" value="F:tetrahydrofolylpolyglutamate synthase activity"/>
    <property type="evidence" value="ECO:0007669"/>
    <property type="project" value="InterPro"/>
</dbReference>
<dbReference type="PANTHER" id="PTHR43692:SF1">
    <property type="entry name" value="UDP-N-ACETYLMURAMOYLALANINE--D-GLUTAMATE LIGASE"/>
    <property type="match status" value="1"/>
</dbReference>
<dbReference type="InterPro" id="IPR036615">
    <property type="entry name" value="Mur_ligase_C_dom_sf"/>
</dbReference>
<keyword evidence="9" id="KW-0573">Peptidoglycan synthesis</keyword>
<evidence type="ECO:0000259" key="10">
    <source>
        <dbReference type="Pfam" id="PF08245"/>
    </source>
</evidence>
<keyword evidence="8 9" id="KW-0131">Cell cycle</keyword>
<evidence type="ECO:0000256" key="3">
    <source>
        <dbReference type="ARBA" id="ARBA00022490"/>
    </source>
</evidence>
<dbReference type="GO" id="GO:0009252">
    <property type="term" value="P:peptidoglycan biosynthetic process"/>
    <property type="evidence" value="ECO:0007669"/>
    <property type="project" value="UniProtKB-UniRule"/>
</dbReference>
<dbReference type="GO" id="GO:0005737">
    <property type="term" value="C:cytoplasm"/>
    <property type="evidence" value="ECO:0007669"/>
    <property type="project" value="UniProtKB-SubCell"/>
</dbReference>
<evidence type="ECO:0000256" key="5">
    <source>
        <dbReference type="ARBA" id="ARBA00022618"/>
    </source>
</evidence>
<evidence type="ECO:0000256" key="2">
    <source>
        <dbReference type="ARBA" id="ARBA00004752"/>
    </source>
</evidence>
<gene>
    <name evidence="9" type="primary">murD</name>
    <name evidence="11" type="ORF">A3H78_01795</name>
</gene>
<dbReference type="InterPro" id="IPR036565">
    <property type="entry name" value="Mur-like_cat_sf"/>
</dbReference>
<dbReference type="GO" id="GO:0008360">
    <property type="term" value="P:regulation of cell shape"/>
    <property type="evidence" value="ECO:0007669"/>
    <property type="project" value="UniProtKB-KW"/>
</dbReference>
<dbReference type="GO" id="GO:0005524">
    <property type="term" value="F:ATP binding"/>
    <property type="evidence" value="ECO:0007669"/>
    <property type="project" value="UniProtKB-UniRule"/>
</dbReference>
<comment type="function">
    <text evidence="9">Cell wall formation. Catalyzes the addition of glutamate to the nucleotide precursor UDP-N-acetylmuramoyl-L-alanine (UMA).</text>
</comment>
<evidence type="ECO:0000256" key="9">
    <source>
        <dbReference type="HAMAP-Rule" id="MF_00639"/>
    </source>
</evidence>
<evidence type="ECO:0000256" key="6">
    <source>
        <dbReference type="ARBA" id="ARBA00022741"/>
    </source>
</evidence>
<reference evidence="11 12" key="1">
    <citation type="journal article" date="2016" name="Nat. Commun.">
        <title>Thousands of microbial genomes shed light on interconnected biogeochemical processes in an aquifer system.</title>
        <authorList>
            <person name="Anantharaman K."/>
            <person name="Brown C.T."/>
            <person name="Hug L.A."/>
            <person name="Sharon I."/>
            <person name="Castelle C.J."/>
            <person name="Probst A.J."/>
            <person name="Thomas B.C."/>
            <person name="Singh A."/>
            <person name="Wilkins M.J."/>
            <person name="Karaoz U."/>
            <person name="Brodie E.L."/>
            <person name="Williams K.H."/>
            <person name="Hubbard S.S."/>
            <person name="Banfield J.F."/>
        </authorList>
    </citation>
    <scope>NUCLEOTIDE SEQUENCE [LARGE SCALE GENOMIC DNA]</scope>
</reference>
<dbReference type="HAMAP" id="MF_00639">
    <property type="entry name" value="MurD"/>
    <property type="match status" value="1"/>
</dbReference>
<evidence type="ECO:0000256" key="4">
    <source>
        <dbReference type="ARBA" id="ARBA00022598"/>
    </source>
</evidence>
<dbReference type="EC" id="6.3.2.9" evidence="9"/>
<keyword evidence="9" id="KW-0133">Cell shape</keyword>
<evidence type="ECO:0000313" key="11">
    <source>
        <dbReference type="EMBL" id="OGK54598.1"/>
    </source>
</evidence>
<dbReference type="PANTHER" id="PTHR43692">
    <property type="entry name" value="UDP-N-ACETYLMURAMOYLALANINE--D-GLUTAMATE LIGASE"/>
    <property type="match status" value="1"/>
</dbReference>
<comment type="similarity">
    <text evidence="9">Belongs to the MurCDEF family.</text>
</comment>
<name>A0A1F7JG52_9BACT</name>
<dbReference type="Pfam" id="PF08245">
    <property type="entry name" value="Mur_ligase_M"/>
    <property type="match status" value="1"/>
</dbReference>
<feature type="binding site" evidence="9">
    <location>
        <begin position="93"/>
        <end position="99"/>
    </location>
    <ligand>
        <name>ATP</name>
        <dbReference type="ChEBI" id="CHEBI:30616"/>
    </ligand>
</feature>
<dbReference type="Proteomes" id="UP000177418">
    <property type="component" value="Unassembled WGS sequence"/>
</dbReference>
<dbReference type="Gene3D" id="3.40.1190.10">
    <property type="entry name" value="Mur-like, catalytic domain"/>
    <property type="match status" value="1"/>
</dbReference>
<dbReference type="InterPro" id="IPR018109">
    <property type="entry name" value="Folylpolyglutamate_synth_CS"/>
</dbReference>
<keyword evidence="5 9" id="KW-0132">Cell division</keyword>
<dbReference type="UniPathway" id="UPA00219"/>
<comment type="pathway">
    <text evidence="2 9">Cell wall biogenesis; peptidoglycan biosynthesis.</text>
</comment>
<evidence type="ECO:0000256" key="8">
    <source>
        <dbReference type="ARBA" id="ARBA00023306"/>
    </source>
</evidence>
<dbReference type="GO" id="GO:0051301">
    <property type="term" value="P:cell division"/>
    <property type="evidence" value="ECO:0007669"/>
    <property type="project" value="UniProtKB-KW"/>
</dbReference>
<keyword evidence="7 9" id="KW-0067">ATP-binding</keyword>
<evidence type="ECO:0000256" key="1">
    <source>
        <dbReference type="ARBA" id="ARBA00004496"/>
    </source>
</evidence>
<sequence length="410" mass="46766">MRNDELVKFKQILILGYGVEGKASYDYLKKIHPEAKVAYADEKDDLDYLKKQYEFDLVIKTPGIQKNLVKTKYTTATNIFFANFKGKIIGVTGTKGKSTTVTLIYRILKASGFDAFPAGNIGLPALAYLMTSKKKEQICVYELSSYQLDDINFSPHIGVLTSLFPDHMNYHSSFEDYVNAKMNITRYQTEDDFFIYNPKITSIDKYLPQIKSQKIPFSKKIPVSSDDLKIKGDHNIDNIRASLTATRLFGVKNDKVSRVIMDFEGLPHRMQNLGRFSNITFIDDAAATTPQSTIYAIKTICNVNTIFLGGQDRGYRFDDLCHIIDQSSIENIVLYKDTGEKIKQLLSKLSKRKFNYLTANDLKQGVSWAYKITKPNTTCLLSMASPSYSIWKNFNQKGDQFKYYVLKYAP</sequence>
<proteinExistence type="inferred from homology"/>
<evidence type="ECO:0000256" key="7">
    <source>
        <dbReference type="ARBA" id="ARBA00022840"/>
    </source>
</evidence>
<evidence type="ECO:0000313" key="12">
    <source>
        <dbReference type="Proteomes" id="UP000177418"/>
    </source>
</evidence>
<keyword evidence="4 9" id="KW-0436">Ligase</keyword>
<comment type="catalytic activity">
    <reaction evidence="9">
        <text>UDP-N-acetyl-alpha-D-muramoyl-L-alanine + D-glutamate + ATP = UDP-N-acetyl-alpha-D-muramoyl-L-alanyl-D-glutamate + ADP + phosphate + H(+)</text>
        <dbReference type="Rhea" id="RHEA:16429"/>
        <dbReference type="ChEBI" id="CHEBI:15378"/>
        <dbReference type="ChEBI" id="CHEBI:29986"/>
        <dbReference type="ChEBI" id="CHEBI:30616"/>
        <dbReference type="ChEBI" id="CHEBI:43474"/>
        <dbReference type="ChEBI" id="CHEBI:83898"/>
        <dbReference type="ChEBI" id="CHEBI:83900"/>
        <dbReference type="ChEBI" id="CHEBI:456216"/>
        <dbReference type="EC" id="6.3.2.9"/>
    </reaction>
</comment>
<dbReference type="AlphaFoldDB" id="A0A1F7JG52"/>
<dbReference type="GO" id="GO:0071555">
    <property type="term" value="P:cell wall organization"/>
    <property type="evidence" value="ECO:0007669"/>
    <property type="project" value="UniProtKB-KW"/>
</dbReference>
<comment type="caution">
    <text evidence="11">The sequence shown here is derived from an EMBL/GenBank/DDBJ whole genome shotgun (WGS) entry which is preliminary data.</text>
</comment>
<dbReference type="NCBIfam" id="TIGR01087">
    <property type="entry name" value="murD"/>
    <property type="match status" value="1"/>
</dbReference>
<dbReference type="SUPFAM" id="SSF53244">
    <property type="entry name" value="MurD-like peptide ligases, peptide-binding domain"/>
    <property type="match status" value="1"/>
</dbReference>